<reference evidence="2 3" key="1">
    <citation type="submission" date="2019-03" db="EMBL/GenBank/DDBJ databases">
        <title>Genomics of glacier-inhabiting Cryobacterium strains.</title>
        <authorList>
            <person name="Liu Q."/>
            <person name="Xin Y.-H."/>
        </authorList>
    </citation>
    <scope>NUCLEOTIDE SEQUENCE [LARGE SCALE GENOMIC DNA]</scope>
    <source>
        <strain evidence="2 3">Sr47</strain>
    </source>
</reference>
<evidence type="ECO:0000313" key="3">
    <source>
        <dbReference type="Proteomes" id="UP000297866"/>
    </source>
</evidence>
<keyword evidence="1" id="KW-1133">Transmembrane helix</keyword>
<dbReference type="RefSeq" id="WP_134490740.1">
    <property type="nucleotide sequence ID" value="NZ_SOEZ01000052.1"/>
</dbReference>
<protein>
    <submittedName>
        <fullName evidence="2">Uncharacterized protein</fullName>
    </submittedName>
</protein>
<organism evidence="2 3">
    <name type="scientific">Cryobacterium tagatosivorans</name>
    <dbReference type="NCBI Taxonomy" id="1259199"/>
    <lineage>
        <taxon>Bacteria</taxon>
        <taxon>Bacillati</taxon>
        <taxon>Actinomycetota</taxon>
        <taxon>Actinomycetes</taxon>
        <taxon>Micrococcales</taxon>
        <taxon>Microbacteriaceae</taxon>
        <taxon>Cryobacterium</taxon>
    </lineage>
</organism>
<feature type="transmembrane region" description="Helical" evidence="1">
    <location>
        <begin position="36"/>
        <end position="54"/>
    </location>
</feature>
<feature type="transmembrane region" description="Helical" evidence="1">
    <location>
        <begin position="89"/>
        <end position="109"/>
    </location>
</feature>
<keyword evidence="1" id="KW-0472">Membrane</keyword>
<name>A0A4R8UF94_9MICO</name>
<feature type="transmembrane region" description="Helical" evidence="1">
    <location>
        <begin position="6"/>
        <end position="24"/>
    </location>
</feature>
<proteinExistence type="predicted"/>
<feature type="transmembrane region" description="Helical" evidence="1">
    <location>
        <begin position="60"/>
        <end position="77"/>
    </location>
</feature>
<comment type="caution">
    <text evidence="2">The sequence shown here is derived from an EMBL/GenBank/DDBJ whole genome shotgun (WGS) entry which is preliminary data.</text>
</comment>
<dbReference type="AlphaFoldDB" id="A0A4R8UF94"/>
<dbReference type="Proteomes" id="UP000297866">
    <property type="component" value="Unassembled WGS sequence"/>
</dbReference>
<accession>A0A4R8UF94</accession>
<evidence type="ECO:0000256" key="1">
    <source>
        <dbReference type="SAM" id="Phobius"/>
    </source>
</evidence>
<dbReference type="EMBL" id="SOEZ01000052">
    <property type="protein sequence ID" value="TFB50118.1"/>
    <property type="molecule type" value="Genomic_DNA"/>
</dbReference>
<keyword evidence="3" id="KW-1185">Reference proteome</keyword>
<sequence length="113" mass="11664">MITLSWLVIVTVLAAGLALADGIIRLRGSRTNSILAIAEVAVAALMLVSAFTALPAPFTTFFFALVLEAVLLLLLLLPGRGRKGAPALVISALVVNTVVVLTSAGWLQIPGMG</sequence>
<gene>
    <name evidence="2" type="ORF">E3O23_10330</name>
</gene>
<evidence type="ECO:0000313" key="2">
    <source>
        <dbReference type="EMBL" id="TFB50118.1"/>
    </source>
</evidence>
<keyword evidence="1" id="KW-0812">Transmembrane</keyword>